<sequence length="81" mass="9005">LPLVRNKSNAFVRRHGMVETASVWLVGEWPRKNMKGDGVMLVIDVVALTNMKATTATKLSDAKTMAKLLMGGNFFKHQSCR</sequence>
<proteinExistence type="predicted"/>
<reference evidence="1" key="1">
    <citation type="submission" date="2016-06" db="UniProtKB">
        <authorList>
            <consortium name="WormBaseParasite"/>
        </authorList>
    </citation>
    <scope>IDENTIFICATION</scope>
</reference>
<dbReference type="AlphaFoldDB" id="A0A183DFX8"/>
<organism evidence="1">
    <name type="scientific">Gongylonema pulchrum</name>
    <dbReference type="NCBI Taxonomy" id="637853"/>
    <lineage>
        <taxon>Eukaryota</taxon>
        <taxon>Metazoa</taxon>
        <taxon>Ecdysozoa</taxon>
        <taxon>Nematoda</taxon>
        <taxon>Chromadorea</taxon>
        <taxon>Rhabditida</taxon>
        <taxon>Spirurina</taxon>
        <taxon>Spiruromorpha</taxon>
        <taxon>Spiruroidea</taxon>
        <taxon>Gongylonematidae</taxon>
        <taxon>Gongylonema</taxon>
    </lineage>
</organism>
<name>A0A183DFX8_9BILA</name>
<dbReference type="WBParaSite" id="GPUH_0000762801-mRNA-1">
    <property type="protein sequence ID" value="GPUH_0000762801-mRNA-1"/>
    <property type="gene ID" value="GPUH_0000762801"/>
</dbReference>
<accession>A0A183DFX8</accession>
<protein>
    <submittedName>
        <fullName evidence="1">Galactosylgalactosylxylosylprotein 3-beta-glucuronosyltransferase</fullName>
    </submittedName>
</protein>
<evidence type="ECO:0000313" key="1">
    <source>
        <dbReference type="WBParaSite" id="GPUH_0000762801-mRNA-1"/>
    </source>
</evidence>